<evidence type="ECO:0000313" key="2">
    <source>
        <dbReference type="EMBL" id="GAA2676660.1"/>
    </source>
</evidence>
<reference evidence="3" key="1">
    <citation type="journal article" date="2019" name="Int. J. Syst. Evol. Microbiol.">
        <title>The Global Catalogue of Microorganisms (GCM) 10K type strain sequencing project: providing services to taxonomists for standard genome sequencing and annotation.</title>
        <authorList>
            <consortium name="The Broad Institute Genomics Platform"/>
            <consortium name="The Broad Institute Genome Sequencing Center for Infectious Disease"/>
            <person name="Wu L."/>
            <person name="Ma J."/>
        </authorList>
    </citation>
    <scope>NUCLEOTIDE SEQUENCE [LARGE SCALE GENOMIC DNA]</scope>
    <source>
        <strain evidence="3">JCM 16374</strain>
    </source>
</reference>
<keyword evidence="3" id="KW-1185">Reference proteome</keyword>
<feature type="region of interest" description="Disordered" evidence="1">
    <location>
        <begin position="224"/>
        <end position="244"/>
    </location>
</feature>
<evidence type="ECO:0000256" key="1">
    <source>
        <dbReference type="SAM" id="MobiDB-lite"/>
    </source>
</evidence>
<dbReference type="EMBL" id="BAAARK010000021">
    <property type="protein sequence ID" value="GAA2676660.1"/>
    <property type="molecule type" value="Genomic_DNA"/>
</dbReference>
<gene>
    <name evidence="2" type="ORF">GCM10009864_55180</name>
</gene>
<evidence type="ECO:0000313" key="3">
    <source>
        <dbReference type="Proteomes" id="UP001500994"/>
    </source>
</evidence>
<evidence type="ECO:0008006" key="4">
    <source>
        <dbReference type="Google" id="ProtNLM"/>
    </source>
</evidence>
<accession>A0ABP6F039</accession>
<organism evidence="2 3">
    <name type="scientific">Streptomyces lunalinharesii</name>
    <dbReference type="NCBI Taxonomy" id="333384"/>
    <lineage>
        <taxon>Bacteria</taxon>
        <taxon>Bacillati</taxon>
        <taxon>Actinomycetota</taxon>
        <taxon>Actinomycetes</taxon>
        <taxon>Kitasatosporales</taxon>
        <taxon>Streptomycetaceae</taxon>
        <taxon>Streptomyces</taxon>
    </lineage>
</organism>
<protein>
    <recommendedName>
        <fullName evidence="4">Spheroidene monooxygenase</fullName>
    </recommendedName>
</protein>
<proteinExistence type="predicted"/>
<comment type="caution">
    <text evidence="2">The sequence shown here is derived from an EMBL/GenBank/DDBJ whole genome shotgun (WGS) entry which is preliminary data.</text>
</comment>
<dbReference type="Proteomes" id="UP001500994">
    <property type="component" value="Unassembled WGS sequence"/>
</dbReference>
<name>A0ABP6F039_9ACTN</name>
<dbReference type="InterPro" id="IPR049574">
    <property type="entry name" value="CrtA-like"/>
</dbReference>
<dbReference type="CDD" id="cd21650">
    <property type="entry name" value="CrtA-like"/>
    <property type="match status" value="1"/>
</dbReference>
<sequence length="244" mass="26060">MPLRRDGRGSDMIVSVHLGVRAARTALGRPPRPGAVPGLRFATTALTGALAAGPPAVRPGRAALLASWDDDAALDRFLAEDPLARRLAGGWQVRLRPVRVLGAWSPLPVETDPDAALTDEDGPVAVLTLGSLRLRRTVPFLRANSRAAGRAAADPSMLAAVALARPPRFVATFSIWRTVSAMSRYAYGTAHPQHRATIREHRAEPFHHEAAFVRCRPYGARGTLDGSDPMATAARDPSRPKLAG</sequence>